<comment type="caution">
    <text evidence="9">The sequence shown here is derived from an EMBL/GenBank/DDBJ whole genome shotgun (WGS) entry which is preliminary data.</text>
</comment>
<reference evidence="10" key="1">
    <citation type="submission" date="2017-09" db="EMBL/GenBank/DDBJ databases">
        <title>Depth-based differentiation of microbial function through sediment-hosted aquifers and enrichment of novel symbionts in the deep terrestrial subsurface.</title>
        <authorList>
            <person name="Probst A.J."/>
            <person name="Ladd B."/>
            <person name="Jarett J.K."/>
            <person name="Geller-Mcgrath D.E."/>
            <person name="Sieber C.M.K."/>
            <person name="Emerson J.B."/>
            <person name="Anantharaman K."/>
            <person name="Thomas B.C."/>
            <person name="Malmstrom R."/>
            <person name="Stieglmeier M."/>
            <person name="Klingl A."/>
            <person name="Woyke T."/>
            <person name="Ryan C.M."/>
            <person name="Banfield J.F."/>
        </authorList>
    </citation>
    <scope>NUCLEOTIDE SEQUENCE [LARGE SCALE GENOMIC DNA]</scope>
</reference>
<keyword evidence="6 8" id="KW-1133">Transmembrane helix</keyword>
<evidence type="ECO:0000256" key="6">
    <source>
        <dbReference type="ARBA" id="ARBA00022989"/>
    </source>
</evidence>
<evidence type="ECO:0000313" key="10">
    <source>
        <dbReference type="Proteomes" id="UP000231086"/>
    </source>
</evidence>
<dbReference type="Proteomes" id="UP000231086">
    <property type="component" value="Unassembled WGS sequence"/>
</dbReference>
<name>A0A2M8KIQ5_9BACT</name>
<dbReference type="SUPFAM" id="SSF143865">
    <property type="entry name" value="CorA soluble domain-like"/>
    <property type="match status" value="1"/>
</dbReference>
<dbReference type="InterPro" id="IPR045863">
    <property type="entry name" value="CorA_TM1_TM2"/>
</dbReference>
<dbReference type="Gene3D" id="1.20.58.340">
    <property type="entry name" value="Magnesium transport protein CorA, transmembrane region"/>
    <property type="match status" value="2"/>
</dbReference>
<feature type="transmembrane region" description="Helical" evidence="8">
    <location>
        <begin position="244"/>
        <end position="267"/>
    </location>
</feature>
<evidence type="ECO:0000256" key="8">
    <source>
        <dbReference type="SAM" id="Phobius"/>
    </source>
</evidence>
<sequence length="303" mass="35498">MKKIIHNNLIWTDYFKIDQQQASELKEQFGLPQAVFDELVPRQTRAKIEEYNNFLYMVMHFPVHNEQKRETRPLELDFIITRDEIVTIHGGTIPALKEFFEGCADHDDLKNQYFKNAGYLLLSMLDKLIDSSLPMLDHIQEKIEQIEERRFRGEERELLMEIAVVKHDIIDFRRSIKPQRSVLNILAKKAPRFLGAESDYLVQEVIGSNLRVWNVLENMKETIESLEETNNSLLSYKISDIMKILTIVSFITFPLSVIAGLFGMNVYDAVGFTKNPNTWWIILTIMGSATVLMVVYFKKRKWF</sequence>
<keyword evidence="5 8" id="KW-0812">Transmembrane</keyword>
<protein>
    <recommendedName>
        <fullName evidence="11">Magnesium transport protein CorA</fullName>
    </recommendedName>
</protein>
<dbReference type="AlphaFoldDB" id="A0A2M8KIQ5"/>
<dbReference type="SUPFAM" id="SSF144083">
    <property type="entry name" value="Magnesium transport protein CorA, transmembrane region"/>
    <property type="match status" value="1"/>
</dbReference>
<evidence type="ECO:0000256" key="5">
    <source>
        <dbReference type="ARBA" id="ARBA00022692"/>
    </source>
</evidence>
<accession>A0A2M8KIQ5</accession>
<proteinExistence type="inferred from homology"/>
<dbReference type="EMBL" id="PFEA01000032">
    <property type="protein sequence ID" value="PJE59794.1"/>
    <property type="molecule type" value="Genomic_DNA"/>
</dbReference>
<comment type="subcellular location">
    <subcellularLocation>
        <location evidence="1">Cell membrane</location>
        <topology evidence="1">Multi-pass membrane protein</topology>
    </subcellularLocation>
</comment>
<dbReference type="GO" id="GO:0050897">
    <property type="term" value="F:cobalt ion binding"/>
    <property type="evidence" value="ECO:0007669"/>
    <property type="project" value="TreeGrafter"/>
</dbReference>
<evidence type="ECO:0000256" key="4">
    <source>
        <dbReference type="ARBA" id="ARBA00022475"/>
    </source>
</evidence>
<evidence type="ECO:0000313" key="9">
    <source>
        <dbReference type="EMBL" id="PJE59794.1"/>
    </source>
</evidence>
<evidence type="ECO:0000256" key="3">
    <source>
        <dbReference type="ARBA" id="ARBA00022448"/>
    </source>
</evidence>
<keyword evidence="7 8" id="KW-0472">Membrane</keyword>
<dbReference type="InterPro" id="IPR002523">
    <property type="entry name" value="MgTranspt_CorA/ZnTranspt_ZntB"/>
</dbReference>
<dbReference type="Gene3D" id="3.30.460.20">
    <property type="entry name" value="CorA soluble domain-like"/>
    <property type="match status" value="1"/>
</dbReference>
<dbReference type="GO" id="GO:0000287">
    <property type="term" value="F:magnesium ion binding"/>
    <property type="evidence" value="ECO:0007669"/>
    <property type="project" value="TreeGrafter"/>
</dbReference>
<evidence type="ECO:0000256" key="1">
    <source>
        <dbReference type="ARBA" id="ARBA00004651"/>
    </source>
</evidence>
<evidence type="ECO:0000256" key="7">
    <source>
        <dbReference type="ARBA" id="ARBA00023136"/>
    </source>
</evidence>
<dbReference type="GO" id="GO:0005886">
    <property type="term" value="C:plasma membrane"/>
    <property type="evidence" value="ECO:0007669"/>
    <property type="project" value="UniProtKB-SubCell"/>
</dbReference>
<evidence type="ECO:0008006" key="11">
    <source>
        <dbReference type="Google" id="ProtNLM"/>
    </source>
</evidence>
<keyword evidence="4" id="KW-1003">Cell membrane</keyword>
<gene>
    <name evidence="9" type="ORF">COU85_01770</name>
</gene>
<dbReference type="PANTHER" id="PTHR46494:SF1">
    <property type="entry name" value="CORA FAMILY METAL ION TRANSPORTER (EUROFUNG)"/>
    <property type="match status" value="1"/>
</dbReference>
<dbReference type="GO" id="GO:0015087">
    <property type="term" value="F:cobalt ion transmembrane transporter activity"/>
    <property type="evidence" value="ECO:0007669"/>
    <property type="project" value="TreeGrafter"/>
</dbReference>
<feature type="transmembrane region" description="Helical" evidence="8">
    <location>
        <begin position="279"/>
        <end position="297"/>
    </location>
</feature>
<comment type="similarity">
    <text evidence="2">Belongs to the CorA metal ion transporter (MIT) (TC 1.A.35) family.</text>
</comment>
<dbReference type="Pfam" id="PF01544">
    <property type="entry name" value="CorA"/>
    <property type="match status" value="1"/>
</dbReference>
<dbReference type="GO" id="GO:0015095">
    <property type="term" value="F:magnesium ion transmembrane transporter activity"/>
    <property type="evidence" value="ECO:0007669"/>
    <property type="project" value="TreeGrafter"/>
</dbReference>
<keyword evidence="3" id="KW-0813">Transport</keyword>
<dbReference type="CDD" id="cd12822">
    <property type="entry name" value="TmCorA-like"/>
    <property type="match status" value="1"/>
</dbReference>
<dbReference type="InterPro" id="IPR045861">
    <property type="entry name" value="CorA_cytoplasmic_dom"/>
</dbReference>
<organism evidence="9 10">
    <name type="scientific">Candidatus Portnoybacteria bacterium CG10_big_fil_rev_8_21_14_0_10_44_7</name>
    <dbReference type="NCBI Taxonomy" id="1974816"/>
    <lineage>
        <taxon>Bacteria</taxon>
        <taxon>Candidatus Portnoyibacteriota</taxon>
    </lineage>
</organism>
<dbReference type="PANTHER" id="PTHR46494">
    <property type="entry name" value="CORA FAMILY METAL ION TRANSPORTER (EUROFUNG)"/>
    <property type="match status" value="1"/>
</dbReference>
<evidence type="ECO:0000256" key="2">
    <source>
        <dbReference type="ARBA" id="ARBA00009765"/>
    </source>
</evidence>